<dbReference type="OrthoDB" id="5958943at2759"/>
<proteinExistence type="predicted"/>
<evidence type="ECO:0000313" key="2">
    <source>
        <dbReference type="EMBL" id="KAF1839581.1"/>
    </source>
</evidence>
<dbReference type="EMBL" id="ML975244">
    <property type="protein sequence ID" value="KAF1839581.1"/>
    <property type="molecule type" value="Genomic_DNA"/>
</dbReference>
<keyword evidence="3" id="KW-1185">Reference proteome</keyword>
<accession>A0A6A5KW34</accession>
<name>A0A6A5KW34_9PLEO</name>
<organism evidence="2 3">
    <name type="scientific">Decorospora gaudefroyi</name>
    <dbReference type="NCBI Taxonomy" id="184978"/>
    <lineage>
        <taxon>Eukaryota</taxon>
        <taxon>Fungi</taxon>
        <taxon>Dikarya</taxon>
        <taxon>Ascomycota</taxon>
        <taxon>Pezizomycotina</taxon>
        <taxon>Dothideomycetes</taxon>
        <taxon>Pleosporomycetidae</taxon>
        <taxon>Pleosporales</taxon>
        <taxon>Pleosporineae</taxon>
        <taxon>Pleosporaceae</taxon>
        <taxon>Decorospora</taxon>
    </lineage>
</organism>
<keyword evidence="1" id="KW-0732">Signal</keyword>
<feature type="chain" id="PRO_5025670161" evidence="1">
    <location>
        <begin position="19"/>
        <end position="371"/>
    </location>
</feature>
<dbReference type="SUPFAM" id="SSF63825">
    <property type="entry name" value="YWTD domain"/>
    <property type="match status" value="1"/>
</dbReference>
<dbReference type="InterPro" id="IPR011042">
    <property type="entry name" value="6-blade_b-propeller_TolB-like"/>
</dbReference>
<gene>
    <name evidence="2" type="ORF">BDW02DRAFT_991</name>
</gene>
<protein>
    <submittedName>
        <fullName evidence="2">Uncharacterized protein</fullName>
    </submittedName>
</protein>
<feature type="signal peptide" evidence="1">
    <location>
        <begin position="1"/>
        <end position="18"/>
    </location>
</feature>
<sequence>MLPLLAPLLLASLHLSNALPNPQATTEDTLIILDKGVGHRSTPVPRWRTSLRRLSPRGTNATILTQFEAATNATQRSEPINAYALTYSASTSTLFSATGQGIIRTATDGSDATLILQEDSSEAGLDKITSVHVAEKEQKIYYGTQYQGLIKKADLDGSNVEIVLNVSQGLNLGFASPSYKPAKFYAGGIVVDEETGWLYWSAARGDKDGSIRRAALKGTDGGEEQHQVLASGINMPGQVRIVGGSLYWVERGRWSNSPTAIKYLDRALLALPATGTSAALATGTLVHASQSALFFEKDYTGERQTLGIQSFVVDRREREMRVWFVVESSGRTMFGKLVRVGWRGGGRGPVFEVLNEDTREVGVPVGLEFLR</sequence>
<dbReference type="AlphaFoldDB" id="A0A6A5KW34"/>
<evidence type="ECO:0000256" key="1">
    <source>
        <dbReference type="SAM" id="SignalP"/>
    </source>
</evidence>
<dbReference type="Proteomes" id="UP000800040">
    <property type="component" value="Unassembled WGS sequence"/>
</dbReference>
<dbReference type="Gene3D" id="2.120.10.30">
    <property type="entry name" value="TolB, C-terminal domain"/>
    <property type="match status" value="1"/>
</dbReference>
<evidence type="ECO:0000313" key="3">
    <source>
        <dbReference type="Proteomes" id="UP000800040"/>
    </source>
</evidence>
<reference evidence="2" key="1">
    <citation type="submission" date="2020-01" db="EMBL/GenBank/DDBJ databases">
        <authorList>
            <consortium name="DOE Joint Genome Institute"/>
            <person name="Haridas S."/>
            <person name="Albert R."/>
            <person name="Binder M."/>
            <person name="Bloem J."/>
            <person name="Labutti K."/>
            <person name="Salamov A."/>
            <person name="Andreopoulos B."/>
            <person name="Baker S.E."/>
            <person name="Barry K."/>
            <person name="Bills G."/>
            <person name="Bluhm B.H."/>
            <person name="Cannon C."/>
            <person name="Castanera R."/>
            <person name="Culley D.E."/>
            <person name="Daum C."/>
            <person name="Ezra D."/>
            <person name="Gonzalez J.B."/>
            <person name="Henrissat B."/>
            <person name="Kuo A."/>
            <person name="Liang C."/>
            <person name="Lipzen A."/>
            <person name="Lutzoni F."/>
            <person name="Magnuson J."/>
            <person name="Mondo S."/>
            <person name="Nolan M."/>
            <person name="Ohm R."/>
            <person name="Pangilinan J."/>
            <person name="Park H.-J."/>
            <person name="Ramirez L."/>
            <person name="Alfaro M."/>
            <person name="Sun H."/>
            <person name="Tritt A."/>
            <person name="Yoshinaga Y."/>
            <person name="Zwiers L.-H."/>
            <person name="Turgeon B.G."/>
            <person name="Goodwin S.B."/>
            <person name="Spatafora J.W."/>
            <person name="Crous P.W."/>
            <person name="Grigoriev I.V."/>
        </authorList>
    </citation>
    <scope>NUCLEOTIDE SEQUENCE</scope>
    <source>
        <strain evidence="2">P77</strain>
    </source>
</reference>